<accession>A0AAC9KEF4</accession>
<evidence type="ECO:0000313" key="1">
    <source>
        <dbReference type="EMBL" id="APH54713.1"/>
    </source>
</evidence>
<reference evidence="2" key="1">
    <citation type="submission" date="2016-11" db="EMBL/GenBank/DDBJ databases">
        <title>Comparative genomic and phenotypic analysis of Granulibacter bethesdensis clinical isolates from patients with chronic granulomatous disease.</title>
        <authorList>
            <person name="Zarember K.A."/>
            <person name="Porcella S.F."/>
            <person name="Chu J."/>
            <person name="Ding L."/>
            <person name="Dahlstrom E."/>
            <person name="Barbian K."/>
            <person name="Martens C."/>
            <person name="Sykora L."/>
            <person name="Kramer S."/>
            <person name="Pettinato A.M."/>
            <person name="Hong H."/>
            <person name="Wald G."/>
            <person name="Berg L.J."/>
            <person name="Rogge L.S."/>
            <person name="Greenberg D.E."/>
            <person name="Falcone E.L."/>
            <person name="Neves J.F."/>
            <person name="Simoes M.J."/>
            <person name="Casal M."/>
            <person name="Rodriguez-Lopez F.C."/>
            <person name="Zelazny A."/>
            <person name="Gallin J.I."/>
            <person name="Holland S.M."/>
        </authorList>
    </citation>
    <scope>NUCLEOTIDE SEQUENCE [LARGE SCALE GENOMIC DNA]</scope>
    <source>
        <strain evidence="2">NIH9.1</strain>
    </source>
</reference>
<dbReference type="Proteomes" id="UP000182373">
    <property type="component" value="Chromosome"/>
</dbReference>
<dbReference type="EMBL" id="CP018191">
    <property type="protein sequence ID" value="APH54713.1"/>
    <property type="molecule type" value="Genomic_DNA"/>
</dbReference>
<name>A0AAC9KEF4_9PROT</name>
<proteinExistence type="predicted"/>
<evidence type="ECO:0000313" key="2">
    <source>
        <dbReference type="Proteomes" id="UP000182373"/>
    </source>
</evidence>
<organism evidence="1 2">
    <name type="scientific">Granulibacter bethesdensis</name>
    <dbReference type="NCBI Taxonomy" id="364410"/>
    <lineage>
        <taxon>Bacteria</taxon>
        <taxon>Pseudomonadati</taxon>
        <taxon>Pseudomonadota</taxon>
        <taxon>Alphaproteobacteria</taxon>
        <taxon>Acetobacterales</taxon>
        <taxon>Acetobacteraceae</taxon>
        <taxon>Granulibacter</taxon>
    </lineage>
</organism>
<sequence>MISTPARIKIELFDYQPFEISQNVTNGSLQISLSDHTVITLSGVTNAQRSTLTARVISLPATWQIFSTDPSADRSPVSG</sequence>
<dbReference type="AlphaFoldDB" id="A0AAC9KEF4"/>
<protein>
    <submittedName>
        <fullName evidence="1">Adhesin family protein</fullName>
    </submittedName>
</protein>
<dbReference type="RefSeq" id="WP_172822919.1">
    <property type="nucleotide sequence ID" value="NZ_CP018191.1"/>
</dbReference>
<gene>
    <name evidence="1" type="ORF">GbCGDNIH9_8573</name>
</gene>